<feature type="transmembrane region" description="Helical" evidence="6">
    <location>
        <begin position="237"/>
        <end position="260"/>
    </location>
</feature>
<comment type="caution">
    <text evidence="7">The sequence shown here is derived from an EMBL/GenBank/DDBJ whole genome shotgun (WGS) entry which is preliminary data.</text>
</comment>
<dbReference type="GO" id="GO:0005886">
    <property type="term" value="C:plasma membrane"/>
    <property type="evidence" value="ECO:0007669"/>
    <property type="project" value="UniProtKB-SubCell"/>
</dbReference>
<keyword evidence="3 6" id="KW-0812">Transmembrane</keyword>
<keyword evidence="8" id="KW-1185">Reference proteome</keyword>
<reference evidence="7 8" key="1">
    <citation type="submission" date="2024-07" db="EMBL/GenBank/DDBJ databases">
        <title>Chromosome-level genome assembly of the water stick insect Ranatra chinensis (Heteroptera: Nepidae).</title>
        <authorList>
            <person name="Liu X."/>
        </authorList>
    </citation>
    <scope>NUCLEOTIDE SEQUENCE [LARGE SCALE GENOMIC DNA]</scope>
    <source>
        <strain evidence="7">Cailab_2021Rc</strain>
        <tissue evidence="7">Muscle</tissue>
    </source>
</reference>
<keyword evidence="6" id="KW-0675">Receptor</keyword>
<evidence type="ECO:0000313" key="8">
    <source>
        <dbReference type="Proteomes" id="UP001558652"/>
    </source>
</evidence>
<evidence type="ECO:0000256" key="1">
    <source>
        <dbReference type="ARBA" id="ARBA00004651"/>
    </source>
</evidence>
<evidence type="ECO:0000256" key="2">
    <source>
        <dbReference type="ARBA" id="ARBA00022475"/>
    </source>
</evidence>
<dbReference type="AlphaFoldDB" id="A0ABD0YDR0"/>
<evidence type="ECO:0000256" key="3">
    <source>
        <dbReference type="ARBA" id="ARBA00022692"/>
    </source>
</evidence>
<dbReference type="EMBL" id="JBFDAA010000009">
    <property type="protein sequence ID" value="KAL1129351.1"/>
    <property type="molecule type" value="Genomic_DNA"/>
</dbReference>
<feature type="transmembrane region" description="Helical" evidence="6">
    <location>
        <begin position="272"/>
        <end position="291"/>
    </location>
</feature>
<comment type="similarity">
    <text evidence="6">Belongs to the insect chemoreceptor superfamily. Gustatory receptor (GR) family.</text>
</comment>
<sequence>MDDANWLKNEAASMSVREASRKAFFLSKAFGMYPYGDDLRLNWKLLSYSLCLVLTTVGLAVYNTIQVETGTIDVFIGRVEFISLSASVVVGYVKMLTARSDLRDFFAAYERVHADLVPVGLTTSYANKEIYLSACFSLVSLTMISLVDLGMDSFQDELSAYWLTWTLFSYLGWAMQDSCVRQFTALLHYLKNDFVRLKLFLRETARSPNLNCRDTKIEAAASAHDSLTTVCAKLNSIYSIQLLFIVTNDFVILVISTYYILAIAGTLKKLRLVVLIITEILRAILYIVQMWHICSSCQDTSEQACYVYSSYTLL</sequence>
<name>A0ABD0YDR0_9HEMI</name>
<keyword evidence="6" id="KW-0807">Transducer</keyword>
<comment type="function">
    <text evidence="6">Gustatory receptor which mediates acceptance or avoidance behavior, depending on its substrates.</text>
</comment>
<feature type="transmembrane region" description="Helical" evidence="6">
    <location>
        <begin position="45"/>
        <end position="63"/>
    </location>
</feature>
<dbReference type="InterPro" id="IPR013604">
    <property type="entry name" value="7TM_chemorcpt"/>
</dbReference>
<gene>
    <name evidence="7" type="ORF">AAG570_013878</name>
</gene>
<accession>A0ABD0YDR0</accession>
<protein>
    <recommendedName>
        <fullName evidence="6">Gustatory receptor</fullName>
    </recommendedName>
</protein>
<keyword evidence="4 6" id="KW-1133">Transmembrane helix</keyword>
<feature type="transmembrane region" description="Helical" evidence="6">
    <location>
        <begin position="130"/>
        <end position="151"/>
    </location>
</feature>
<organism evidence="7 8">
    <name type="scientific">Ranatra chinensis</name>
    <dbReference type="NCBI Taxonomy" id="642074"/>
    <lineage>
        <taxon>Eukaryota</taxon>
        <taxon>Metazoa</taxon>
        <taxon>Ecdysozoa</taxon>
        <taxon>Arthropoda</taxon>
        <taxon>Hexapoda</taxon>
        <taxon>Insecta</taxon>
        <taxon>Pterygota</taxon>
        <taxon>Neoptera</taxon>
        <taxon>Paraneoptera</taxon>
        <taxon>Hemiptera</taxon>
        <taxon>Heteroptera</taxon>
        <taxon>Panheteroptera</taxon>
        <taxon>Nepomorpha</taxon>
        <taxon>Nepidae</taxon>
        <taxon>Ranatrinae</taxon>
        <taxon>Ranatra</taxon>
    </lineage>
</organism>
<evidence type="ECO:0000256" key="6">
    <source>
        <dbReference type="RuleBase" id="RU363108"/>
    </source>
</evidence>
<evidence type="ECO:0000256" key="4">
    <source>
        <dbReference type="ARBA" id="ARBA00022989"/>
    </source>
</evidence>
<keyword evidence="5 6" id="KW-0472">Membrane</keyword>
<dbReference type="GO" id="GO:0007165">
    <property type="term" value="P:signal transduction"/>
    <property type="evidence" value="ECO:0007669"/>
    <property type="project" value="UniProtKB-KW"/>
</dbReference>
<dbReference type="Pfam" id="PF08395">
    <property type="entry name" value="7tm_7"/>
    <property type="match status" value="1"/>
</dbReference>
<evidence type="ECO:0000313" key="7">
    <source>
        <dbReference type="EMBL" id="KAL1129351.1"/>
    </source>
</evidence>
<comment type="caution">
    <text evidence="6">Lacks conserved residue(s) required for the propagation of feature annotation.</text>
</comment>
<comment type="subcellular location">
    <subcellularLocation>
        <location evidence="1 6">Cell membrane</location>
        <topology evidence="1 6">Multi-pass membrane protein</topology>
    </subcellularLocation>
</comment>
<evidence type="ECO:0000256" key="5">
    <source>
        <dbReference type="ARBA" id="ARBA00023136"/>
    </source>
</evidence>
<dbReference type="Proteomes" id="UP001558652">
    <property type="component" value="Unassembled WGS sequence"/>
</dbReference>
<proteinExistence type="inferred from homology"/>
<feature type="transmembrane region" description="Helical" evidence="6">
    <location>
        <begin position="75"/>
        <end position="93"/>
    </location>
</feature>
<keyword evidence="2 6" id="KW-1003">Cell membrane</keyword>